<dbReference type="Proteomes" id="UP000295142">
    <property type="component" value="Unassembled WGS sequence"/>
</dbReference>
<protein>
    <submittedName>
        <fullName evidence="2">Uncharacterized protein</fullName>
    </submittedName>
</protein>
<feature type="region of interest" description="Disordered" evidence="1">
    <location>
        <begin position="104"/>
        <end position="161"/>
    </location>
</feature>
<keyword evidence="3" id="KW-1185">Reference proteome</keyword>
<evidence type="ECO:0000256" key="1">
    <source>
        <dbReference type="SAM" id="MobiDB-lite"/>
    </source>
</evidence>
<proteinExistence type="predicted"/>
<evidence type="ECO:0000313" key="3">
    <source>
        <dbReference type="Proteomes" id="UP000295142"/>
    </source>
</evidence>
<accession>A0A4R2K7I4</accession>
<gene>
    <name evidence="2" type="ORF">EV655_11641</name>
</gene>
<evidence type="ECO:0000313" key="2">
    <source>
        <dbReference type="EMBL" id="TCO69313.1"/>
    </source>
</evidence>
<feature type="compositionally biased region" description="Low complexity" evidence="1">
    <location>
        <begin position="144"/>
        <end position="156"/>
    </location>
</feature>
<dbReference type="AlphaFoldDB" id="A0A4R2K7I4"/>
<name>A0A4R2K7I4_9RHOB</name>
<sequence length="215" mass="22351">MSEPVKPRDVDEVLTSIRRLVGDEAVAVRPGRIDAAPDRLILTPALRVAAAGSAGWAADVSRKVVPDTAVEPDAAAAAAAAAAADAATLEQRIAELEAAVAGCDGDWEPDGTDPPLAATGWAASGAERSPASTPDGDVRDRNSRAAAANSGPGPRADAAAEEAGTIVVDKEMLRDLVAEILRQELQGQLGERITLNMRKLVRREINRALALRDLD</sequence>
<dbReference type="OrthoDB" id="7875768at2"/>
<reference evidence="2 3" key="1">
    <citation type="submission" date="2019-03" db="EMBL/GenBank/DDBJ databases">
        <title>Genomic Encyclopedia of Type Strains, Phase IV (KMG-IV): sequencing the most valuable type-strain genomes for metagenomic binning, comparative biology and taxonomic classification.</title>
        <authorList>
            <person name="Goeker M."/>
        </authorList>
    </citation>
    <scope>NUCLEOTIDE SEQUENCE [LARGE SCALE GENOMIC DNA]</scope>
    <source>
        <strain evidence="2 3">DSM 4868</strain>
    </source>
</reference>
<organism evidence="2 3">
    <name type="scientific">Rhodovulum euryhalinum</name>
    <dbReference type="NCBI Taxonomy" id="35805"/>
    <lineage>
        <taxon>Bacteria</taxon>
        <taxon>Pseudomonadati</taxon>
        <taxon>Pseudomonadota</taxon>
        <taxon>Alphaproteobacteria</taxon>
        <taxon>Rhodobacterales</taxon>
        <taxon>Paracoccaceae</taxon>
        <taxon>Rhodovulum</taxon>
    </lineage>
</organism>
<dbReference type="EMBL" id="SLWW01000016">
    <property type="protein sequence ID" value="TCO69313.1"/>
    <property type="molecule type" value="Genomic_DNA"/>
</dbReference>
<dbReference type="RefSeq" id="WP_132546433.1">
    <property type="nucleotide sequence ID" value="NZ_SLWW01000016.1"/>
</dbReference>
<comment type="caution">
    <text evidence="2">The sequence shown here is derived from an EMBL/GenBank/DDBJ whole genome shotgun (WGS) entry which is preliminary data.</text>
</comment>